<dbReference type="Proteomes" id="UP000800093">
    <property type="component" value="Unassembled WGS sequence"/>
</dbReference>
<dbReference type="OrthoDB" id="2426273at2759"/>
<accession>A0A9P4KIF9</accession>
<dbReference type="PANTHER" id="PTHR39596">
    <property type="match status" value="1"/>
</dbReference>
<name>A0A9P4KIF9_9PLEO</name>
<dbReference type="EMBL" id="ML986593">
    <property type="protein sequence ID" value="KAF2267175.1"/>
    <property type="molecule type" value="Genomic_DNA"/>
</dbReference>
<keyword evidence="3" id="KW-1185">Reference proteome</keyword>
<reference evidence="3" key="1">
    <citation type="journal article" date="2020" name="Stud. Mycol.">
        <title>101 Dothideomycetes genomes: A test case for predicting lifestyles and emergence of pathogens.</title>
        <authorList>
            <person name="Haridas S."/>
            <person name="Albert R."/>
            <person name="Binder M."/>
            <person name="Bloem J."/>
            <person name="LaButti K."/>
            <person name="Salamov A."/>
            <person name="Andreopoulos B."/>
            <person name="Baker S."/>
            <person name="Barry K."/>
            <person name="Bills G."/>
            <person name="Bluhm B."/>
            <person name="Cannon C."/>
            <person name="Castanera R."/>
            <person name="Culley D."/>
            <person name="Daum C."/>
            <person name="Ezra D."/>
            <person name="Gonzalez J."/>
            <person name="Henrissat B."/>
            <person name="Kuo A."/>
            <person name="Liang C."/>
            <person name="Lipzen A."/>
            <person name="Lutzoni F."/>
            <person name="Magnuson J."/>
            <person name="Mondo S."/>
            <person name="Nolan M."/>
            <person name="Ohm R."/>
            <person name="Pangilinan J."/>
            <person name="Park H.-J."/>
            <person name="Ramirez L."/>
            <person name="Alfaro M."/>
            <person name="Sun H."/>
            <person name="Tritt A."/>
            <person name="Yoshinaga Y."/>
            <person name="Zwiers L.-H."/>
            <person name="Turgeon B."/>
            <person name="Goodwin S."/>
            <person name="Spatafora J."/>
            <person name="Crous P."/>
            <person name="Grigoriev I."/>
        </authorList>
    </citation>
    <scope>NUCLEOTIDE SEQUENCE [LARGE SCALE GENOMIC DNA]</scope>
    <source>
        <strain evidence="3">CBS 304.66</strain>
    </source>
</reference>
<dbReference type="AlphaFoldDB" id="A0A9P4KIF9"/>
<protein>
    <recommendedName>
        <fullName evidence="4">Heterokaryon incompatibility domain-containing protein</fullName>
    </recommendedName>
</protein>
<evidence type="ECO:0000313" key="3">
    <source>
        <dbReference type="Proteomes" id="UP000800093"/>
    </source>
</evidence>
<dbReference type="PANTHER" id="PTHR39596:SF2">
    <property type="entry name" value="HET DOMAIN PROTEIN (AFU_ORTHOLOGUE AFUA_1G17550)-RELATED"/>
    <property type="match status" value="1"/>
</dbReference>
<feature type="transmembrane region" description="Helical" evidence="1">
    <location>
        <begin position="886"/>
        <end position="907"/>
    </location>
</feature>
<keyword evidence="1" id="KW-1133">Transmembrane helix</keyword>
<feature type="transmembrane region" description="Helical" evidence="1">
    <location>
        <begin position="806"/>
        <end position="831"/>
    </location>
</feature>
<proteinExistence type="predicted"/>
<keyword evidence="1" id="KW-0472">Membrane</keyword>
<evidence type="ECO:0000313" key="2">
    <source>
        <dbReference type="EMBL" id="KAF2267175.1"/>
    </source>
</evidence>
<comment type="caution">
    <text evidence="2">The sequence shown here is derived from an EMBL/GenBank/DDBJ whole genome shotgun (WGS) entry which is preliminary data.</text>
</comment>
<sequence length="962" mass="108316">MDSIPLPLDSYPGIDVPLLETFPYDFKGLDDFPVRLGFGNSPWTTLEETPTKAASVLQSWLYFALLSEFLQSHVNPEDLSCYDQRQPFFRKITLKPVTSRLVHSNRKDEIGRRYSLVKGANRLLRSIESIPLCQSNTTPVAEVTLSIRLLLLALWPYSGQPALSFRPHPLISKRLKDNGWCPSHIRRIESLNDTVTGYYLSCLRRPNPQGFSHIHCPTTNCQASSTTLSKDYVSQHTHKNLVSCSLVHVSQDSIRDIIRVGGIPLVWIDESSSGAPQLHVRSATARDNYIAISHVWSDGLGNPQSNALPMCQVKKLARYLTQLPHPSTQGVEEEFRSTYSFGPISIDIGRLSLICRLSARPILFWMDTLCIPISTNANDIETNELKKKAINQMALIYGRASQVLVLDSSLQQSRLSVMNNNELLARIAFSNWMGRSWTLQEGALSPFVYFQFADGAINLLDILPRSSNKVPSPLVLHPVRFRLAGVHDALVSILWAWRHGNGMRAPNSSPEHFIIYCQLYSFCMSSFHVTGLDRPENWVPKAKSSLNNAQWVQELVAVWNALSFRTTTMEEDLPAIVANLLGFSASQILSLPSEQRVSAILDVGDEVPVSLLYNRGARLKPTSNHYGRWIPTAIGRCQQEEAPVMRVDAKRNLFLNPENMLQTAQPTLMLLRAQLPITIWSLPVTASNGAQYRVTVHRGSNDALETSSFSWTGFLIAKGFDQACCIRLNLQDENYSFHGLYDCPCTIELIDTDTSISTEADQYHFQTLDKWEILILGDTKAPLIRKSRVSHRALQSMLDPSGSTKWLIRLIAIWFPLIPLLIVSTVLRIYIASSLPWSNLSSLGRASLILFALQRIPSPSSVIPTPQVLFVLDQISTKEGMRNIDIAYVVLDTIWIIYMFAAFVLMAQQWVQCRFELTLSSLDQESKDGSNIGEFWTKVKRRMPRFLGQAMEAIERHAFAND</sequence>
<evidence type="ECO:0008006" key="4">
    <source>
        <dbReference type="Google" id="ProtNLM"/>
    </source>
</evidence>
<evidence type="ECO:0000256" key="1">
    <source>
        <dbReference type="SAM" id="Phobius"/>
    </source>
</evidence>
<keyword evidence="1" id="KW-0812">Transmembrane</keyword>
<gene>
    <name evidence="2" type="ORF">CC78DRAFT_566334</name>
</gene>
<organism evidence="2 3">
    <name type="scientific">Lojkania enalia</name>
    <dbReference type="NCBI Taxonomy" id="147567"/>
    <lineage>
        <taxon>Eukaryota</taxon>
        <taxon>Fungi</taxon>
        <taxon>Dikarya</taxon>
        <taxon>Ascomycota</taxon>
        <taxon>Pezizomycotina</taxon>
        <taxon>Dothideomycetes</taxon>
        <taxon>Pleosporomycetidae</taxon>
        <taxon>Pleosporales</taxon>
        <taxon>Pleosporales incertae sedis</taxon>
        <taxon>Lojkania</taxon>
    </lineage>
</organism>